<sequence length="155" mass="16344">MIQVSNLSNAASLLWHAYASLPAPSQKVNWAGFYIREDKFYRPATSAQEASPKKDLLVLGPFQGKPACQAIAFGKGVCGVAAASKQTTLVADVDTFPGHIACDGESKSEIVVPILVDDEVVAIIDIDCAVESGFDEEDSKGLEALAAALAQGCDW</sequence>
<dbReference type="OrthoDB" id="15735at2759"/>
<dbReference type="VEuPathDB" id="FungiDB:AAP_03255"/>
<feature type="domain" description="GAF" evidence="2">
    <location>
        <begin position="59"/>
        <end position="151"/>
    </location>
</feature>
<name>A0A167YN66_9EURO</name>
<dbReference type="Gene3D" id="3.30.450.40">
    <property type="match status" value="1"/>
</dbReference>
<dbReference type="PROSITE" id="PS01320">
    <property type="entry name" value="UPF0067"/>
    <property type="match status" value="1"/>
</dbReference>
<dbReference type="InterPro" id="IPR029016">
    <property type="entry name" value="GAF-like_dom_sf"/>
</dbReference>
<evidence type="ECO:0000259" key="2">
    <source>
        <dbReference type="Pfam" id="PF13185"/>
    </source>
</evidence>
<dbReference type="PANTHER" id="PTHR21021:SF15">
    <property type="entry name" value="FREE METHIONINE-R-SULFOXIDE REDUCTASE"/>
    <property type="match status" value="1"/>
</dbReference>
<comment type="caution">
    <text evidence="3">The sequence shown here is derived from an EMBL/GenBank/DDBJ whole genome shotgun (WGS) entry which is preliminary data.</text>
</comment>
<comment type="similarity">
    <text evidence="1">Belongs to the free Met sulfoxide reductase family.</text>
</comment>
<dbReference type="Proteomes" id="UP000242877">
    <property type="component" value="Unassembled WGS sequence"/>
</dbReference>
<proteinExistence type="inferred from homology"/>
<gene>
    <name evidence="3" type="ORF">AAP_03255</name>
</gene>
<dbReference type="AlphaFoldDB" id="A0A167YN66"/>
<dbReference type="SUPFAM" id="SSF55781">
    <property type="entry name" value="GAF domain-like"/>
    <property type="match status" value="1"/>
</dbReference>
<dbReference type="Pfam" id="PF13185">
    <property type="entry name" value="GAF_2"/>
    <property type="match status" value="1"/>
</dbReference>
<evidence type="ECO:0000313" key="4">
    <source>
        <dbReference type="Proteomes" id="UP000242877"/>
    </source>
</evidence>
<accession>A0A167YN66</accession>
<evidence type="ECO:0000313" key="3">
    <source>
        <dbReference type="EMBL" id="KZZ91549.1"/>
    </source>
</evidence>
<evidence type="ECO:0000256" key="1">
    <source>
        <dbReference type="ARBA" id="ARBA00038454"/>
    </source>
</evidence>
<dbReference type="PANTHER" id="PTHR21021">
    <property type="entry name" value="GAF/PUTATIVE CYTOSKELETAL PROTEIN"/>
    <property type="match status" value="1"/>
</dbReference>
<dbReference type="GO" id="GO:0033745">
    <property type="term" value="F:L-methionine-(R)-S-oxide reductase activity"/>
    <property type="evidence" value="ECO:0007669"/>
    <property type="project" value="EnsemblFungi"/>
</dbReference>
<dbReference type="InterPro" id="IPR051330">
    <property type="entry name" value="Phosphatase_reg/MetRdx"/>
</dbReference>
<dbReference type="GO" id="GO:0005829">
    <property type="term" value="C:cytosol"/>
    <property type="evidence" value="ECO:0007669"/>
    <property type="project" value="TreeGrafter"/>
</dbReference>
<protein>
    <submittedName>
        <fullName evidence="3">GAF domain nucleotide-binding protein</fullName>
    </submittedName>
</protein>
<dbReference type="InterPro" id="IPR003018">
    <property type="entry name" value="GAF"/>
</dbReference>
<dbReference type="FunFam" id="3.30.450.40:FF:000008">
    <property type="entry name" value="GAF domain-containing proteins"/>
    <property type="match status" value="1"/>
</dbReference>
<dbReference type="GO" id="GO:0034599">
    <property type="term" value="P:cellular response to oxidative stress"/>
    <property type="evidence" value="ECO:0007669"/>
    <property type="project" value="EnsemblFungi"/>
</dbReference>
<dbReference type="EMBL" id="AZGZ01000013">
    <property type="protein sequence ID" value="KZZ91549.1"/>
    <property type="molecule type" value="Genomic_DNA"/>
</dbReference>
<keyword evidence="4" id="KW-1185">Reference proteome</keyword>
<dbReference type="InterPro" id="IPR000614">
    <property type="entry name" value="FRMsr_CS"/>
</dbReference>
<organism evidence="3 4">
    <name type="scientific">Ascosphaera apis ARSEF 7405</name>
    <dbReference type="NCBI Taxonomy" id="392613"/>
    <lineage>
        <taxon>Eukaryota</taxon>
        <taxon>Fungi</taxon>
        <taxon>Dikarya</taxon>
        <taxon>Ascomycota</taxon>
        <taxon>Pezizomycotina</taxon>
        <taxon>Eurotiomycetes</taxon>
        <taxon>Eurotiomycetidae</taxon>
        <taxon>Onygenales</taxon>
        <taxon>Ascosphaeraceae</taxon>
        <taxon>Ascosphaera</taxon>
    </lineage>
</organism>
<reference evidence="3 4" key="1">
    <citation type="journal article" date="2016" name="Genome Biol. Evol.">
        <title>Divergent and convergent evolution of fungal pathogenicity.</title>
        <authorList>
            <person name="Shang Y."/>
            <person name="Xiao G."/>
            <person name="Zheng P."/>
            <person name="Cen K."/>
            <person name="Zhan S."/>
            <person name="Wang C."/>
        </authorList>
    </citation>
    <scope>NUCLEOTIDE SEQUENCE [LARGE SCALE GENOMIC DNA]</scope>
    <source>
        <strain evidence="3 4">ARSEF 7405</strain>
    </source>
</reference>